<sequence>VTPDRYNDVILHLRQSFFFDEPLNKAVKLCTAGTGNEELENYSIATLEDGLSIMATNDREEIAGVALNGILLRGDVEEALFNVNQLKDERTKKIFRLLYEQNLKLNLFNCYNVDKIFEIRILSVDSKFRGQGVAKELWKRSEEMAGECGFQLMKADATGLFSQKISMSFGFSSFLELPYKAYTDKEGDPIFNVDPPHDSLKIMCKFINQKN</sequence>
<dbReference type="EC" id="2.3.1.87" evidence="5"/>
<evidence type="ECO:0000259" key="14">
    <source>
        <dbReference type="Pfam" id="PF00583"/>
    </source>
</evidence>
<evidence type="ECO:0000256" key="5">
    <source>
        <dbReference type="ARBA" id="ARBA00039114"/>
    </source>
</evidence>
<evidence type="ECO:0000256" key="2">
    <source>
        <dbReference type="ARBA" id="ARBA00023315"/>
    </source>
</evidence>
<comment type="catalytic activity">
    <reaction evidence="12">
        <text>dopamine + hexadecanoyl-CoA = N-hexadecanoyl-dopamine + CoA + H(+)</text>
        <dbReference type="Rhea" id="RHEA:51376"/>
        <dbReference type="ChEBI" id="CHEBI:15378"/>
        <dbReference type="ChEBI" id="CHEBI:57287"/>
        <dbReference type="ChEBI" id="CHEBI:57379"/>
        <dbReference type="ChEBI" id="CHEBI:59905"/>
        <dbReference type="ChEBI" id="CHEBI:134058"/>
    </reaction>
    <physiologicalReaction direction="left-to-right" evidence="12">
        <dbReference type="Rhea" id="RHEA:51377"/>
    </physiologicalReaction>
</comment>
<comment type="catalytic activity">
    <reaction evidence="8">
        <text>serotonin + (5Z,8Z,11Z,14Z)-eicosatetraenoyl-CoA = N-[(5Z,8Z,11Z,14Z)-eicosatetraenoyl]-serotonin + CoA + H(+)</text>
        <dbReference type="Rhea" id="RHEA:51396"/>
        <dbReference type="ChEBI" id="CHEBI:15378"/>
        <dbReference type="ChEBI" id="CHEBI:57287"/>
        <dbReference type="ChEBI" id="CHEBI:57368"/>
        <dbReference type="ChEBI" id="CHEBI:132255"/>
        <dbReference type="ChEBI" id="CHEBI:350546"/>
    </reaction>
    <physiologicalReaction direction="left-to-right" evidence="8">
        <dbReference type="Rhea" id="RHEA:51397"/>
    </physiologicalReaction>
</comment>
<evidence type="ECO:0000256" key="6">
    <source>
        <dbReference type="ARBA" id="ARBA00050189"/>
    </source>
</evidence>
<dbReference type="Proteomes" id="UP001151699">
    <property type="component" value="Chromosome C"/>
</dbReference>
<proteinExistence type="inferred from homology"/>
<protein>
    <recommendedName>
        <fullName evidence="5">aralkylamine N-acetyltransferase</fullName>
        <ecNumber evidence="5">2.3.1.87</ecNumber>
    </recommendedName>
</protein>
<feature type="non-terminal residue" evidence="15">
    <location>
        <position position="211"/>
    </location>
</feature>
<name>A0A9Q0MNR6_9DIPT</name>
<comment type="catalytic activity">
    <reaction evidence="7">
        <text>serotonin + octadecanoyl-CoA = N-octadecanoyl-serotonin + CoA + H(+)</text>
        <dbReference type="Rhea" id="RHEA:51400"/>
        <dbReference type="ChEBI" id="CHEBI:15378"/>
        <dbReference type="ChEBI" id="CHEBI:57287"/>
        <dbReference type="ChEBI" id="CHEBI:57394"/>
        <dbReference type="ChEBI" id="CHEBI:134065"/>
        <dbReference type="ChEBI" id="CHEBI:350546"/>
    </reaction>
    <physiologicalReaction direction="left-to-right" evidence="7">
        <dbReference type="Rhea" id="RHEA:51401"/>
    </physiologicalReaction>
</comment>
<reference evidence="15" key="1">
    <citation type="submission" date="2022-07" db="EMBL/GenBank/DDBJ databases">
        <authorList>
            <person name="Trinca V."/>
            <person name="Uliana J.V.C."/>
            <person name="Torres T.T."/>
            <person name="Ward R.J."/>
            <person name="Monesi N."/>
        </authorList>
    </citation>
    <scope>NUCLEOTIDE SEQUENCE</scope>
    <source>
        <strain evidence="15">HSMRA1968</strain>
        <tissue evidence="15">Whole embryos</tissue>
    </source>
</reference>
<dbReference type="PANTHER" id="PTHR20905:SF32">
    <property type="entry name" value="ARYLALKYLAMINE N-ACETYLTRANSFERASE-LIKE 7, ISOFORM A"/>
    <property type="match status" value="1"/>
</dbReference>
<evidence type="ECO:0000256" key="11">
    <source>
        <dbReference type="ARBA" id="ARBA00052178"/>
    </source>
</evidence>
<organism evidence="15 16">
    <name type="scientific">Pseudolycoriella hygida</name>
    <dbReference type="NCBI Taxonomy" id="35572"/>
    <lineage>
        <taxon>Eukaryota</taxon>
        <taxon>Metazoa</taxon>
        <taxon>Ecdysozoa</taxon>
        <taxon>Arthropoda</taxon>
        <taxon>Hexapoda</taxon>
        <taxon>Insecta</taxon>
        <taxon>Pterygota</taxon>
        <taxon>Neoptera</taxon>
        <taxon>Endopterygota</taxon>
        <taxon>Diptera</taxon>
        <taxon>Nematocera</taxon>
        <taxon>Sciaroidea</taxon>
        <taxon>Sciaridae</taxon>
        <taxon>Pseudolycoriella</taxon>
    </lineage>
</organism>
<comment type="catalytic activity">
    <reaction evidence="10">
        <text>serotonin + (9Z)-octadecenoyl-CoA = N-(9Z-octadecenoyl)-serotonin + CoA + H(+)</text>
        <dbReference type="Rhea" id="RHEA:51392"/>
        <dbReference type="ChEBI" id="CHEBI:15378"/>
        <dbReference type="ChEBI" id="CHEBI:57287"/>
        <dbReference type="ChEBI" id="CHEBI:57387"/>
        <dbReference type="ChEBI" id="CHEBI:134064"/>
        <dbReference type="ChEBI" id="CHEBI:350546"/>
    </reaction>
    <physiologicalReaction direction="left-to-right" evidence="10">
        <dbReference type="Rhea" id="RHEA:51393"/>
    </physiologicalReaction>
</comment>
<dbReference type="OrthoDB" id="2115692at2759"/>
<comment type="catalytic activity">
    <reaction evidence="13">
        <text>serotonin + acetyl-CoA = N-acetylserotonin + CoA + H(+)</text>
        <dbReference type="Rhea" id="RHEA:25217"/>
        <dbReference type="ChEBI" id="CHEBI:15378"/>
        <dbReference type="ChEBI" id="CHEBI:17697"/>
        <dbReference type="ChEBI" id="CHEBI:57287"/>
        <dbReference type="ChEBI" id="CHEBI:57288"/>
        <dbReference type="ChEBI" id="CHEBI:350546"/>
        <dbReference type="EC" id="2.3.1.87"/>
    </reaction>
    <physiologicalReaction direction="left-to-right" evidence="13">
        <dbReference type="Rhea" id="RHEA:25218"/>
    </physiologicalReaction>
</comment>
<keyword evidence="2" id="KW-0012">Acyltransferase</keyword>
<comment type="catalytic activity">
    <reaction evidence="9">
        <text>dopamine + acetyl-CoA = N-acetyldopamine + CoA + H(+)</text>
        <dbReference type="Rhea" id="RHEA:51388"/>
        <dbReference type="ChEBI" id="CHEBI:15378"/>
        <dbReference type="ChEBI" id="CHEBI:57287"/>
        <dbReference type="ChEBI" id="CHEBI:57288"/>
        <dbReference type="ChEBI" id="CHEBI:59905"/>
        <dbReference type="ChEBI" id="CHEBI:125678"/>
    </reaction>
    <physiologicalReaction direction="left-to-right" evidence="9">
        <dbReference type="Rhea" id="RHEA:51389"/>
    </physiologicalReaction>
</comment>
<comment type="pathway">
    <text evidence="3">Aromatic compound metabolism; melatonin biosynthesis; melatonin from serotonin: step 1/2.</text>
</comment>
<accession>A0A9Q0MNR6</accession>
<evidence type="ECO:0000313" key="16">
    <source>
        <dbReference type="Proteomes" id="UP001151699"/>
    </source>
</evidence>
<comment type="catalytic activity">
    <reaction evidence="6">
        <text>dopamine + (9Z)-octadecenoyl-CoA = N-(9Z-octadecanoyl)-dopamine + CoA + H(+)</text>
        <dbReference type="Rhea" id="RHEA:51380"/>
        <dbReference type="ChEBI" id="CHEBI:15378"/>
        <dbReference type="ChEBI" id="CHEBI:31883"/>
        <dbReference type="ChEBI" id="CHEBI:57287"/>
        <dbReference type="ChEBI" id="CHEBI:57387"/>
        <dbReference type="ChEBI" id="CHEBI:59905"/>
    </reaction>
    <physiologicalReaction direction="left-to-right" evidence="6">
        <dbReference type="Rhea" id="RHEA:51381"/>
    </physiologicalReaction>
</comment>
<dbReference type="FunFam" id="3.40.630.30:FF:000046">
    <property type="entry name" value="Dopamine N-acetyltransferase"/>
    <property type="match status" value="1"/>
</dbReference>
<dbReference type="GO" id="GO:0004059">
    <property type="term" value="F:aralkylamine N-acetyltransferase activity"/>
    <property type="evidence" value="ECO:0007669"/>
    <property type="project" value="UniProtKB-EC"/>
</dbReference>
<comment type="similarity">
    <text evidence="4">Belongs to the acetyltransferase family. AANAT subfamily.</text>
</comment>
<dbReference type="InterPro" id="IPR016181">
    <property type="entry name" value="Acyl_CoA_acyltransferase"/>
</dbReference>
<comment type="caution">
    <text evidence="15">The sequence shown here is derived from an EMBL/GenBank/DDBJ whole genome shotgun (WGS) entry which is preliminary data.</text>
</comment>
<feature type="non-terminal residue" evidence="15">
    <location>
        <position position="1"/>
    </location>
</feature>
<evidence type="ECO:0000256" key="3">
    <source>
        <dbReference type="ARBA" id="ARBA00037926"/>
    </source>
</evidence>
<dbReference type="Pfam" id="PF00583">
    <property type="entry name" value="Acetyltransf_1"/>
    <property type="match status" value="1"/>
</dbReference>
<dbReference type="InterPro" id="IPR000182">
    <property type="entry name" value="GNAT_dom"/>
</dbReference>
<evidence type="ECO:0000256" key="13">
    <source>
        <dbReference type="ARBA" id="ARBA00052491"/>
    </source>
</evidence>
<keyword evidence="1" id="KW-0808">Transferase</keyword>
<gene>
    <name evidence="15" type="primary">speck_2</name>
    <name evidence="15" type="ORF">Bhyg_13806</name>
</gene>
<evidence type="ECO:0000256" key="9">
    <source>
        <dbReference type="ARBA" id="ARBA00051711"/>
    </source>
</evidence>
<dbReference type="SUPFAM" id="SSF55729">
    <property type="entry name" value="Acyl-CoA N-acyltransferases (Nat)"/>
    <property type="match status" value="1"/>
</dbReference>
<evidence type="ECO:0000256" key="12">
    <source>
        <dbReference type="ARBA" id="ARBA00052335"/>
    </source>
</evidence>
<evidence type="ECO:0000256" key="8">
    <source>
        <dbReference type="ARBA" id="ARBA00051284"/>
    </source>
</evidence>
<dbReference type="Gene3D" id="3.40.630.30">
    <property type="match status" value="1"/>
</dbReference>
<dbReference type="EMBL" id="WJQU01000004">
    <property type="protein sequence ID" value="KAJ6635222.1"/>
    <property type="molecule type" value="Genomic_DNA"/>
</dbReference>
<evidence type="ECO:0000256" key="1">
    <source>
        <dbReference type="ARBA" id="ARBA00022679"/>
    </source>
</evidence>
<dbReference type="CDD" id="cd04301">
    <property type="entry name" value="NAT_SF"/>
    <property type="match status" value="1"/>
</dbReference>
<evidence type="ECO:0000313" key="15">
    <source>
        <dbReference type="EMBL" id="KAJ6635222.1"/>
    </source>
</evidence>
<evidence type="ECO:0000256" key="10">
    <source>
        <dbReference type="ARBA" id="ARBA00051823"/>
    </source>
</evidence>
<keyword evidence="16" id="KW-1185">Reference proteome</keyword>
<evidence type="ECO:0000256" key="4">
    <source>
        <dbReference type="ARBA" id="ARBA00038182"/>
    </source>
</evidence>
<dbReference type="AlphaFoldDB" id="A0A9Q0MNR6"/>
<evidence type="ECO:0000256" key="7">
    <source>
        <dbReference type="ARBA" id="ARBA00050849"/>
    </source>
</evidence>
<feature type="domain" description="N-acetyltransferase" evidence="14">
    <location>
        <begin position="114"/>
        <end position="155"/>
    </location>
</feature>
<dbReference type="PANTHER" id="PTHR20905">
    <property type="entry name" value="N-ACETYLTRANSFERASE-RELATED"/>
    <property type="match status" value="1"/>
</dbReference>
<comment type="catalytic activity">
    <reaction evidence="11">
        <text>serotonin + hexadecanoyl-CoA = N-hexadecanoyl-serotonin + CoA + H(+)</text>
        <dbReference type="Rhea" id="RHEA:51384"/>
        <dbReference type="ChEBI" id="CHEBI:15378"/>
        <dbReference type="ChEBI" id="CHEBI:57287"/>
        <dbReference type="ChEBI" id="CHEBI:57379"/>
        <dbReference type="ChEBI" id="CHEBI:134059"/>
        <dbReference type="ChEBI" id="CHEBI:350546"/>
    </reaction>
    <physiologicalReaction direction="left-to-right" evidence="11">
        <dbReference type="Rhea" id="RHEA:51385"/>
    </physiologicalReaction>
</comment>